<comment type="similarity">
    <text evidence="1">Belongs to the TRAFAC class translation factor GTPase superfamily. Classic translation factor GTPase family. PrfC subfamily.</text>
</comment>
<name>K1T1C8_9ZZZZ</name>
<dbReference type="GO" id="GO:0003924">
    <property type="term" value="F:GTPase activity"/>
    <property type="evidence" value="ECO:0007669"/>
    <property type="project" value="InterPro"/>
</dbReference>
<evidence type="ECO:0000256" key="2">
    <source>
        <dbReference type="ARBA" id="ARBA00022490"/>
    </source>
</evidence>
<protein>
    <submittedName>
        <fullName evidence="4">Protein containing Protein synthesis factor, GTP-binding domain protein</fullName>
    </submittedName>
</protein>
<dbReference type="GO" id="GO:0005525">
    <property type="term" value="F:GTP binding"/>
    <property type="evidence" value="ECO:0007669"/>
    <property type="project" value="InterPro"/>
</dbReference>
<dbReference type="Gene3D" id="3.40.50.300">
    <property type="entry name" value="P-loop containing nucleotide triphosphate hydrolases"/>
    <property type="match status" value="1"/>
</dbReference>
<dbReference type="PRINTS" id="PR00315">
    <property type="entry name" value="ELONGATNFCT"/>
</dbReference>
<keyword evidence="2" id="KW-0963">Cytoplasm</keyword>
<dbReference type="PANTHER" id="PTHR43556:SF2">
    <property type="entry name" value="PEPTIDE CHAIN RELEASE FACTOR RF3"/>
    <property type="match status" value="1"/>
</dbReference>
<accession>K1T1C8</accession>
<evidence type="ECO:0000259" key="3">
    <source>
        <dbReference type="PROSITE" id="PS51722"/>
    </source>
</evidence>
<gene>
    <name evidence="4" type="ORF">LEA_12335</name>
</gene>
<dbReference type="GO" id="GO:0005829">
    <property type="term" value="C:cytosol"/>
    <property type="evidence" value="ECO:0007669"/>
    <property type="project" value="TreeGrafter"/>
</dbReference>
<dbReference type="SUPFAM" id="SSF52540">
    <property type="entry name" value="P-loop containing nucleoside triphosphate hydrolases"/>
    <property type="match status" value="1"/>
</dbReference>
<reference evidence="4" key="1">
    <citation type="journal article" date="2013" name="Environ. Microbiol.">
        <title>Microbiota from the distal guts of lean and obese adolescents exhibit partial functional redundancy besides clear differences in community structure.</title>
        <authorList>
            <person name="Ferrer M."/>
            <person name="Ruiz A."/>
            <person name="Lanza F."/>
            <person name="Haange S.B."/>
            <person name="Oberbach A."/>
            <person name="Till H."/>
            <person name="Bargiela R."/>
            <person name="Campoy C."/>
            <person name="Segura M.T."/>
            <person name="Richter M."/>
            <person name="von Bergen M."/>
            <person name="Seifert J."/>
            <person name="Suarez A."/>
        </authorList>
    </citation>
    <scope>NUCLEOTIDE SEQUENCE</scope>
</reference>
<dbReference type="GO" id="GO:0016150">
    <property type="term" value="F:translation release factor activity, codon nonspecific"/>
    <property type="evidence" value="ECO:0007669"/>
    <property type="project" value="TreeGrafter"/>
</dbReference>
<dbReference type="InterPro" id="IPR027417">
    <property type="entry name" value="P-loop_NTPase"/>
</dbReference>
<dbReference type="InterPro" id="IPR000795">
    <property type="entry name" value="T_Tr_GTP-bd_dom"/>
</dbReference>
<dbReference type="InterPro" id="IPR031157">
    <property type="entry name" value="G_TR_CS"/>
</dbReference>
<dbReference type="PROSITE" id="PS00301">
    <property type="entry name" value="G_TR_1"/>
    <property type="match status" value="1"/>
</dbReference>
<dbReference type="AlphaFoldDB" id="K1T1C8"/>
<sequence>MKKITLGILAHVDSGKTTLSEAFLYATGKIRKLGRVDHKDAFLDNFDLEKQRGITIFSKQAELEYADTKITLLDTPGHVDFSAEMERTLQVLDYAVLVVSGSEGVQGHTETLWK</sequence>
<feature type="non-terminal residue" evidence="4">
    <location>
        <position position="114"/>
    </location>
</feature>
<dbReference type="PANTHER" id="PTHR43556">
    <property type="entry name" value="PEPTIDE CHAIN RELEASE FACTOR RF3"/>
    <property type="match status" value="1"/>
</dbReference>
<dbReference type="NCBIfam" id="TIGR00231">
    <property type="entry name" value="small_GTP"/>
    <property type="match status" value="1"/>
</dbReference>
<dbReference type="Pfam" id="PF00009">
    <property type="entry name" value="GTP_EFTU"/>
    <property type="match status" value="1"/>
</dbReference>
<feature type="domain" description="Tr-type G" evidence="3">
    <location>
        <begin position="1"/>
        <end position="114"/>
    </location>
</feature>
<comment type="caution">
    <text evidence="4">The sequence shown here is derived from an EMBL/GenBank/DDBJ whole genome shotgun (WGS) entry which is preliminary data.</text>
</comment>
<dbReference type="PROSITE" id="PS51722">
    <property type="entry name" value="G_TR_2"/>
    <property type="match status" value="1"/>
</dbReference>
<organism evidence="4">
    <name type="scientific">human gut metagenome</name>
    <dbReference type="NCBI Taxonomy" id="408170"/>
    <lineage>
        <taxon>unclassified sequences</taxon>
        <taxon>metagenomes</taxon>
        <taxon>organismal metagenomes</taxon>
    </lineage>
</organism>
<dbReference type="InterPro" id="IPR004548">
    <property type="entry name" value="PrfC"/>
</dbReference>
<dbReference type="InterPro" id="IPR005225">
    <property type="entry name" value="Small_GTP-bd"/>
</dbReference>
<evidence type="ECO:0000256" key="1">
    <source>
        <dbReference type="ARBA" id="ARBA00009978"/>
    </source>
</evidence>
<proteinExistence type="inferred from homology"/>
<evidence type="ECO:0000313" key="4">
    <source>
        <dbReference type="EMBL" id="EKC61484.1"/>
    </source>
</evidence>
<dbReference type="EMBL" id="AJWY01008342">
    <property type="protein sequence ID" value="EKC61484.1"/>
    <property type="molecule type" value="Genomic_DNA"/>
</dbReference>